<dbReference type="GO" id="GO:0006826">
    <property type="term" value="P:iron ion transport"/>
    <property type="evidence" value="ECO:0007669"/>
    <property type="project" value="UniProtKB-KW"/>
</dbReference>
<dbReference type="Proteomes" id="UP000004690">
    <property type="component" value="Unassembled WGS sequence"/>
</dbReference>
<dbReference type="AlphaFoldDB" id="I3C4J1"/>
<evidence type="ECO:0000256" key="9">
    <source>
        <dbReference type="ARBA" id="ARBA00023237"/>
    </source>
</evidence>
<evidence type="ECO:0000256" key="6">
    <source>
        <dbReference type="ARBA" id="ARBA00023004"/>
    </source>
</evidence>
<evidence type="ECO:0000256" key="7">
    <source>
        <dbReference type="ARBA" id="ARBA00023077"/>
    </source>
</evidence>
<keyword evidence="3 10" id="KW-1134">Transmembrane beta strand</keyword>
<name>I3C4J1_9FLAO</name>
<dbReference type="SMART" id="SM00965">
    <property type="entry name" value="STN"/>
    <property type="match status" value="1"/>
</dbReference>
<dbReference type="Gene3D" id="2.170.130.10">
    <property type="entry name" value="TonB-dependent receptor, plug domain"/>
    <property type="match status" value="1"/>
</dbReference>
<dbReference type="EMBL" id="JH651379">
    <property type="protein sequence ID" value="EIJ38534.1"/>
    <property type="molecule type" value="Genomic_DNA"/>
</dbReference>
<feature type="domain" description="Secretin/TonB short N-terminal" evidence="12">
    <location>
        <begin position="69"/>
        <end position="120"/>
    </location>
</feature>
<evidence type="ECO:0000313" key="13">
    <source>
        <dbReference type="EMBL" id="EIJ38534.1"/>
    </source>
</evidence>
<evidence type="ECO:0000256" key="8">
    <source>
        <dbReference type="ARBA" id="ARBA00023136"/>
    </source>
</evidence>
<evidence type="ECO:0000256" key="4">
    <source>
        <dbReference type="ARBA" id="ARBA00022496"/>
    </source>
</evidence>
<evidence type="ECO:0000256" key="3">
    <source>
        <dbReference type="ARBA" id="ARBA00022452"/>
    </source>
</evidence>
<dbReference type="SUPFAM" id="SSF49464">
    <property type="entry name" value="Carboxypeptidase regulatory domain-like"/>
    <property type="match status" value="1"/>
</dbReference>
<evidence type="ECO:0000256" key="1">
    <source>
        <dbReference type="ARBA" id="ARBA00004571"/>
    </source>
</evidence>
<evidence type="ECO:0000256" key="11">
    <source>
        <dbReference type="RuleBase" id="RU003357"/>
    </source>
</evidence>
<dbReference type="InterPro" id="IPR037066">
    <property type="entry name" value="Plug_dom_sf"/>
</dbReference>
<dbReference type="FunFam" id="2.60.40.1120:FF:000003">
    <property type="entry name" value="Outer membrane protein Omp121"/>
    <property type="match status" value="1"/>
</dbReference>
<dbReference type="eggNOG" id="COG4206">
    <property type="taxonomic scope" value="Bacteria"/>
</dbReference>
<dbReference type="OrthoDB" id="9768177at2"/>
<organism evidence="13 14">
    <name type="scientific">Galbibacter orientalis DSM 19592</name>
    <dbReference type="NCBI Taxonomy" id="926559"/>
    <lineage>
        <taxon>Bacteria</taxon>
        <taxon>Pseudomonadati</taxon>
        <taxon>Bacteroidota</taxon>
        <taxon>Flavobacteriia</taxon>
        <taxon>Flavobacteriales</taxon>
        <taxon>Flavobacteriaceae</taxon>
        <taxon>Galbibacter</taxon>
    </lineage>
</organism>
<dbReference type="PROSITE" id="PS52016">
    <property type="entry name" value="TONB_DEPENDENT_REC_3"/>
    <property type="match status" value="1"/>
</dbReference>
<dbReference type="InterPro" id="IPR023997">
    <property type="entry name" value="TonB-dep_OMP_SusC/RagA_CS"/>
</dbReference>
<keyword evidence="4" id="KW-0410">Iron transport</keyword>
<keyword evidence="2 10" id="KW-0813">Transport</keyword>
<dbReference type="InterPro" id="IPR039426">
    <property type="entry name" value="TonB-dep_rcpt-like"/>
</dbReference>
<dbReference type="Gene3D" id="2.60.40.1120">
    <property type="entry name" value="Carboxypeptidase-like, regulatory domain"/>
    <property type="match status" value="1"/>
</dbReference>
<proteinExistence type="inferred from homology"/>
<keyword evidence="5 10" id="KW-0812">Transmembrane</keyword>
<dbReference type="Pfam" id="PF13715">
    <property type="entry name" value="CarbopepD_reg_2"/>
    <property type="match status" value="1"/>
</dbReference>
<protein>
    <submittedName>
        <fullName evidence="13">TonB-linked outer membrane protein, SusC/RagA family</fullName>
    </submittedName>
</protein>
<keyword evidence="8 10" id="KW-0472">Membrane</keyword>
<dbReference type="RefSeq" id="WP_008611765.1">
    <property type="nucleotide sequence ID" value="NZ_JH651379.1"/>
</dbReference>
<evidence type="ECO:0000259" key="12">
    <source>
        <dbReference type="SMART" id="SM00965"/>
    </source>
</evidence>
<dbReference type="InterPro" id="IPR036942">
    <property type="entry name" value="Beta-barrel_TonB_sf"/>
</dbReference>
<keyword evidence="6" id="KW-0408">Iron</keyword>
<keyword evidence="7 11" id="KW-0798">TonB box</keyword>
<dbReference type="SUPFAM" id="SSF56935">
    <property type="entry name" value="Porins"/>
    <property type="match status" value="1"/>
</dbReference>
<evidence type="ECO:0000256" key="10">
    <source>
        <dbReference type="PROSITE-ProRule" id="PRU01360"/>
    </source>
</evidence>
<dbReference type="Gene3D" id="2.40.170.20">
    <property type="entry name" value="TonB-dependent receptor, beta-barrel domain"/>
    <property type="match status" value="1"/>
</dbReference>
<dbReference type="InterPro" id="IPR023996">
    <property type="entry name" value="TonB-dep_OMP_SusC/RagA"/>
</dbReference>
<dbReference type="eggNOG" id="COG1629">
    <property type="taxonomic scope" value="Bacteria"/>
</dbReference>
<sequence length="1150" mass="127964">MKKQANLWLYFPQIIKFDLKMKLSLLFLVTTIFTIQANNSYSQKTKISLEAKNNSISEVLDEIESTTKFRFIFSTNDIDLDRKISAVFKKAPITDVLTILFKNENVTYEILDRKILLKKEKKNVEDYIKAPRNAIKKYQFEVSGSVFDGLGTPLPGANVLEKGTSNGTQTDFDGNFSLSLSSENAVLVISYIGFTTKEVPVNGQTNLKITIEESAAALDEVVVIGYGTLKKRDVTGSIGSLKMNETLNSRATVDFGQVLTGKVAGVQVINGSGRPGASSSIQIRGVNSISAGGSPLVVIDGVQLPNYDLNSINSSDIESIEVLKDASSSSIYGSRGANGVILVTTKSGKRGKSTLNIDYTTSIQQVIKKMDVMNSSEYAQAAIDAAQNGWIDQGGDPNAPNTISARGQYKYTWPKALESPETLPNTDFQDLIFRAAPLRKLGISFSGGNEKSKYSLSAGYLNQEGIVINSDYERYTININTSTTINDWLKLGGMLNTLYDNENQAYNRTVEWAVQYPSIYPIYGNDGYLGGPLNTSGFENYSSILFRPNNGHPLYRANDDIQNSNFTTLGNLFANIQFSDPLSFKSTFSAYANNKEGTNYQAGNHDLGKNYETVARYSVENQRTTSYTWSNILTYNKTFDKHSLNLLIGQEYNHQKYNYIIALREGYDNDNFHSLAAGKKVVEANDMARETNLISYLGRLNYSFLDRYIFSASYRKDGSSRFGPENKWGDFYSFSGAWRVSDEGFMKDSKVISKLKLKASYGITGNDNFSDYKWVSTITQQRGSLGNNTVTTYFPTNLENKNLAWEGTKQLNVGFDIGVWKNRISLEVDLYTSKSNDLLLDVPVPSITGFTNAFSNIGEITNKGVEINLQTQNFIKDKFTWTTQFNLGLNRSEITRLGQNNTSIIFDLGSFGSMQKINQIGKPVFSFYGFQYDGVYMNQVEIDSDPSSPDYITPGDGRYKDINGDGILNADDRTIIGNTQPDFNWGITNNFTVGDLDVSILFQGVVGGEIYDDNAHRSLLYHEGRNYLSEVNNRWRSEENPGDGYHYKLSVDTKGLEKTASSYWIDDGSYLRLKDLTIGYKLPNYVISKLGLSHVRLFVNGANLFTIAKAPVFDPENFLNTNVSSPLYRGVGGAAYPTAKTYSIGLNVKF</sequence>
<evidence type="ECO:0000256" key="5">
    <source>
        <dbReference type="ARBA" id="ARBA00022692"/>
    </source>
</evidence>
<gene>
    <name evidence="13" type="ORF">JoomaDRAFT_1519</name>
</gene>
<dbReference type="GO" id="GO:0009279">
    <property type="term" value="C:cell outer membrane"/>
    <property type="evidence" value="ECO:0007669"/>
    <property type="project" value="UniProtKB-SubCell"/>
</dbReference>
<dbReference type="InterPro" id="IPR008969">
    <property type="entry name" value="CarboxyPept-like_regulatory"/>
</dbReference>
<comment type="subcellular location">
    <subcellularLocation>
        <location evidence="1 10">Cell outer membrane</location>
        <topology evidence="1 10">Multi-pass membrane protein</topology>
    </subcellularLocation>
</comment>
<comment type="similarity">
    <text evidence="10 11">Belongs to the TonB-dependent receptor family.</text>
</comment>
<evidence type="ECO:0000313" key="14">
    <source>
        <dbReference type="Proteomes" id="UP000004690"/>
    </source>
</evidence>
<keyword evidence="14" id="KW-1185">Reference proteome</keyword>
<dbReference type="InterPro" id="IPR011662">
    <property type="entry name" value="Secretin/TonB_short_N"/>
</dbReference>
<dbReference type="InterPro" id="IPR000531">
    <property type="entry name" value="Beta-barrel_TonB"/>
</dbReference>
<dbReference type="Pfam" id="PF00593">
    <property type="entry name" value="TonB_dep_Rec_b-barrel"/>
    <property type="match status" value="1"/>
</dbReference>
<dbReference type="NCBIfam" id="TIGR04056">
    <property type="entry name" value="OMP_RagA_SusC"/>
    <property type="match status" value="1"/>
</dbReference>
<dbReference type="NCBIfam" id="TIGR04057">
    <property type="entry name" value="SusC_RagA_signa"/>
    <property type="match status" value="1"/>
</dbReference>
<accession>I3C4J1</accession>
<dbReference type="InterPro" id="IPR012910">
    <property type="entry name" value="Plug_dom"/>
</dbReference>
<keyword evidence="9 10" id="KW-0998">Cell outer membrane</keyword>
<dbReference type="Gene3D" id="3.55.50.30">
    <property type="match status" value="1"/>
</dbReference>
<dbReference type="STRING" id="926559.JoomaDRAFT_1519"/>
<evidence type="ECO:0000256" key="2">
    <source>
        <dbReference type="ARBA" id="ARBA00022448"/>
    </source>
</evidence>
<reference evidence="13 14" key="1">
    <citation type="submission" date="2012-02" db="EMBL/GenBank/DDBJ databases">
        <title>Improved High-Quality Draft genome of Joostella marina DSM 19592.</title>
        <authorList>
            <consortium name="US DOE Joint Genome Institute (JGI-PGF)"/>
            <person name="Lucas S."/>
            <person name="Copeland A."/>
            <person name="Lapidus A."/>
            <person name="Bruce D."/>
            <person name="Goodwin L."/>
            <person name="Pitluck S."/>
            <person name="Peters L."/>
            <person name="Chertkov O."/>
            <person name="Ovchinnikova G."/>
            <person name="Kyrpides N."/>
            <person name="Mavromatis K."/>
            <person name="Detter J.C."/>
            <person name="Han C."/>
            <person name="Land M."/>
            <person name="Hauser L."/>
            <person name="Markowitz V."/>
            <person name="Cheng J.-F."/>
            <person name="Hugenholtz P."/>
            <person name="Woyke T."/>
            <person name="Wu D."/>
            <person name="Tindall B."/>
            <person name="Brambilla E."/>
            <person name="Klenk H.-P."/>
            <person name="Eisen J.A."/>
        </authorList>
    </citation>
    <scope>NUCLEOTIDE SEQUENCE [LARGE SCALE GENOMIC DNA]</scope>
    <source>
        <strain evidence="13 14">DSM 19592</strain>
    </source>
</reference>
<dbReference type="HOGENOM" id="CLU_004317_0_2_10"/>
<dbReference type="Pfam" id="PF07715">
    <property type="entry name" value="Plug"/>
    <property type="match status" value="1"/>
</dbReference>
<keyword evidence="4" id="KW-0406">Ion transport</keyword>